<feature type="transmembrane region" description="Helical" evidence="10">
    <location>
        <begin position="230"/>
        <end position="250"/>
    </location>
</feature>
<organism evidence="13 14">
    <name type="scientific">Sphaerotilus microaerophilus</name>
    <dbReference type="NCBI Taxonomy" id="2914710"/>
    <lineage>
        <taxon>Bacteria</taxon>
        <taxon>Pseudomonadati</taxon>
        <taxon>Pseudomonadota</taxon>
        <taxon>Betaproteobacteria</taxon>
        <taxon>Burkholderiales</taxon>
        <taxon>Sphaerotilaceae</taxon>
        <taxon>Sphaerotilus</taxon>
    </lineage>
</organism>
<keyword evidence="14" id="KW-1185">Reference proteome</keyword>
<evidence type="ECO:0000256" key="3">
    <source>
        <dbReference type="ARBA" id="ARBA00012438"/>
    </source>
</evidence>
<comment type="subcellular location">
    <subcellularLocation>
        <location evidence="2">Membrane</location>
    </subcellularLocation>
</comment>
<keyword evidence="10" id="KW-0472">Membrane</keyword>
<evidence type="ECO:0000313" key="14">
    <source>
        <dbReference type="Proteomes" id="UP001057498"/>
    </source>
</evidence>
<name>A0ABM7YGH0_9BURK</name>
<evidence type="ECO:0000256" key="7">
    <source>
        <dbReference type="ARBA" id="ARBA00022777"/>
    </source>
</evidence>
<dbReference type="EC" id="2.7.13.3" evidence="3"/>
<evidence type="ECO:0000256" key="9">
    <source>
        <dbReference type="ARBA" id="ARBA00023012"/>
    </source>
</evidence>
<dbReference type="CDD" id="cd00082">
    <property type="entry name" value="HisKA"/>
    <property type="match status" value="1"/>
</dbReference>
<feature type="domain" description="HAMP" evidence="12">
    <location>
        <begin position="250"/>
        <end position="306"/>
    </location>
</feature>
<accession>A0ABM7YGH0</accession>
<dbReference type="InterPro" id="IPR036890">
    <property type="entry name" value="HATPase_C_sf"/>
</dbReference>
<dbReference type="SMART" id="SM00387">
    <property type="entry name" value="HATPase_c"/>
    <property type="match status" value="1"/>
</dbReference>
<feature type="domain" description="Histidine kinase" evidence="11">
    <location>
        <begin position="314"/>
        <end position="537"/>
    </location>
</feature>
<dbReference type="RefSeq" id="WP_251971562.1">
    <property type="nucleotide sequence ID" value="NZ_AP025730.1"/>
</dbReference>
<dbReference type="SUPFAM" id="SSF47384">
    <property type="entry name" value="Homodimeric domain of signal transducing histidine kinase"/>
    <property type="match status" value="1"/>
</dbReference>
<dbReference type="PANTHER" id="PTHR45436:SF5">
    <property type="entry name" value="SENSOR HISTIDINE KINASE TRCS"/>
    <property type="match status" value="1"/>
</dbReference>
<evidence type="ECO:0000313" key="13">
    <source>
        <dbReference type="EMBL" id="BDI03265.1"/>
    </source>
</evidence>
<dbReference type="SMART" id="SM00388">
    <property type="entry name" value="HisKA"/>
    <property type="match status" value="1"/>
</dbReference>
<dbReference type="Pfam" id="PF00512">
    <property type="entry name" value="HisKA"/>
    <property type="match status" value="1"/>
</dbReference>
<dbReference type="PROSITE" id="PS50109">
    <property type="entry name" value="HIS_KIN"/>
    <property type="match status" value="1"/>
</dbReference>
<dbReference type="InterPro" id="IPR036097">
    <property type="entry name" value="HisK_dim/P_sf"/>
</dbReference>
<dbReference type="SUPFAM" id="SSF55874">
    <property type="entry name" value="ATPase domain of HSP90 chaperone/DNA topoisomerase II/histidine kinase"/>
    <property type="match status" value="1"/>
</dbReference>
<dbReference type="Gene3D" id="1.10.287.130">
    <property type="match status" value="1"/>
</dbReference>
<comment type="catalytic activity">
    <reaction evidence="1">
        <text>ATP + protein L-histidine = ADP + protein N-phospho-L-histidine.</text>
        <dbReference type="EC" id="2.7.13.3"/>
    </reaction>
</comment>
<dbReference type="EMBL" id="AP025730">
    <property type="protein sequence ID" value="BDI03265.1"/>
    <property type="molecule type" value="Genomic_DNA"/>
</dbReference>
<dbReference type="InterPro" id="IPR005467">
    <property type="entry name" value="His_kinase_dom"/>
</dbReference>
<gene>
    <name evidence="13" type="ORF">CATMQ487_02350</name>
</gene>
<evidence type="ECO:0000256" key="5">
    <source>
        <dbReference type="ARBA" id="ARBA00022679"/>
    </source>
</evidence>
<dbReference type="Proteomes" id="UP001057498">
    <property type="component" value="Chromosome"/>
</dbReference>
<evidence type="ECO:0000256" key="6">
    <source>
        <dbReference type="ARBA" id="ARBA00022692"/>
    </source>
</evidence>
<evidence type="ECO:0000256" key="1">
    <source>
        <dbReference type="ARBA" id="ARBA00000085"/>
    </source>
</evidence>
<dbReference type="PROSITE" id="PS50885">
    <property type="entry name" value="HAMP"/>
    <property type="match status" value="1"/>
</dbReference>
<keyword evidence="8 10" id="KW-1133">Transmembrane helix</keyword>
<evidence type="ECO:0000259" key="12">
    <source>
        <dbReference type="PROSITE" id="PS50885"/>
    </source>
</evidence>
<keyword evidence="5" id="KW-0808">Transferase</keyword>
<proteinExistence type="predicted"/>
<keyword evidence="7" id="KW-0418">Kinase</keyword>
<sequence>MSAARRWRPGLNRWRPGLRLQWLALALGGLLLLPLLHERYVGELHQTLQEAQKATLLGVAPAYAAALQGRRADAVGSPLPQAQIERSGYQVWWLGGDLQVLQRWGSLVHKDPLFMADTGGNGSSGDEARAPDWLDRLALQGLHPLLQRRSPALADAERASAPLIDDVVHAARQGSIGLRAPGGRGEGAAPAAYAVAAPIWSANGEVAGVLLVEQGDELTGRVAQHLRERLLLTTLLGFGLIGGAFVWYAGRLARRILLLQRGTEQAHDERGRLQRAALPEDPRRDEIGELSRSIVRLLLRLDAQREHLQKFARLLTHELRTPLTMIRASLENLDEQQASPAQTVYFDRAQRGIERINLVLSSMSEASQLDAQLVRTPRIHYDLAAFLRDYVDAFACARPDRIFEMRVASQPLPVCGHPEWAAQMVDKLLSNACDFATPGTAIVVEALAQGPVPNTQVRLRVCNQGPTIEAGRSARLFEPFASERPPEAGGGAGDAPHLGIGLHVARLVAQYHGGEIRCVDRDDGAGVVFEITLPRSAQAG</sequence>
<evidence type="ECO:0000256" key="2">
    <source>
        <dbReference type="ARBA" id="ARBA00004370"/>
    </source>
</evidence>
<evidence type="ECO:0000256" key="10">
    <source>
        <dbReference type="SAM" id="Phobius"/>
    </source>
</evidence>
<reference evidence="13" key="1">
    <citation type="submission" date="2022-04" db="EMBL/GenBank/DDBJ databases">
        <title>Whole genome sequence of Sphaerotilus sp. FB-5.</title>
        <authorList>
            <person name="Takeda M."/>
            <person name="Narihara S."/>
            <person name="Akimoto M."/>
            <person name="Akimoto R."/>
            <person name="Nishiyashiki S."/>
            <person name="Murakami T."/>
        </authorList>
    </citation>
    <scope>NUCLEOTIDE SEQUENCE</scope>
    <source>
        <strain evidence="13">FB-5</strain>
    </source>
</reference>
<evidence type="ECO:0000256" key="8">
    <source>
        <dbReference type="ARBA" id="ARBA00022989"/>
    </source>
</evidence>
<dbReference type="Gene3D" id="6.10.340.10">
    <property type="match status" value="1"/>
</dbReference>
<dbReference type="InterPro" id="IPR003594">
    <property type="entry name" value="HATPase_dom"/>
</dbReference>
<dbReference type="InterPro" id="IPR050428">
    <property type="entry name" value="TCS_sensor_his_kinase"/>
</dbReference>
<protein>
    <recommendedName>
        <fullName evidence="3">histidine kinase</fullName>
        <ecNumber evidence="3">2.7.13.3</ecNumber>
    </recommendedName>
</protein>
<dbReference type="InterPro" id="IPR003661">
    <property type="entry name" value="HisK_dim/P_dom"/>
</dbReference>
<evidence type="ECO:0000259" key="11">
    <source>
        <dbReference type="PROSITE" id="PS50109"/>
    </source>
</evidence>
<dbReference type="Gene3D" id="3.30.565.10">
    <property type="entry name" value="Histidine kinase-like ATPase, C-terminal domain"/>
    <property type="match status" value="1"/>
</dbReference>
<evidence type="ECO:0000256" key="4">
    <source>
        <dbReference type="ARBA" id="ARBA00022553"/>
    </source>
</evidence>
<keyword evidence="4" id="KW-0597">Phosphoprotein</keyword>
<dbReference type="PANTHER" id="PTHR45436">
    <property type="entry name" value="SENSOR HISTIDINE KINASE YKOH"/>
    <property type="match status" value="1"/>
</dbReference>
<keyword evidence="6 10" id="KW-0812">Transmembrane</keyword>
<dbReference type="InterPro" id="IPR003660">
    <property type="entry name" value="HAMP_dom"/>
</dbReference>
<keyword evidence="9" id="KW-0902">Two-component regulatory system</keyword>
<dbReference type="Pfam" id="PF02518">
    <property type="entry name" value="HATPase_c"/>
    <property type="match status" value="1"/>
</dbReference>